<dbReference type="GO" id="GO:0007091">
    <property type="term" value="P:metaphase/anaphase transition of mitotic cell cycle"/>
    <property type="evidence" value="ECO:0007669"/>
    <property type="project" value="TreeGrafter"/>
</dbReference>
<keyword evidence="5" id="KW-0131">Cell cycle</keyword>
<dbReference type="GO" id="GO:0031145">
    <property type="term" value="P:anaphase-promoting complex-dependent catabolic process"/>
    <property type="evidence" value="ECO:0007669"/>
    <property type="project" value="TreeGrafter"/>
</dbReference>
<evidence type="ECO:0000256" key="2">
    <source>
        <dbReference type="ARBA" id="ARBA00022618"/>
    </source>
</evidence>
<dbReference type="PANTHER" id="PTHR12827">
    <property type="entry name" value="MEIOTIC CHECKPOINT REGULATOR TSG24 FAMILY MEMBER"/>
    <property type="match status" value="1"/>
</dbReference>
<dbReference type="KEGG" id="cput:CONPUDRAFT_110365"/>
<feature type="domain" description="Anaphase-promoting complex subunit 1 N-terminal" evidence="7">
    <location>
        <begin position="63"/>
        <end position="222"/>
    </location>
</feature>
<dbReference type="OrthoDB" id="26401at2759"/>
<evidence type="ECO:0000259" key="9">
    <source>
        <dbReference type="Pfam" id="PF21282"/>
    </source>
</evidence>
<dbReference type="InterPro" id="IPR049255">
    <property type="entry name" value="Apc1_N"/>
</dbReference>
<feature type="domain" description="Anaphase-promoting complex subunit 1 C-terminal" evidence="8">
    <location>
        <begin position="1681"/>
        <end position="1862"/>
    </location>
</feature>
<dbReference type="OMA" id="CHAALLD"/>
<feature type="compositionally biased region" description="Polar residues" evidence="6">
    <location>
        <begin position="1"/>
        <end position="10"/>
    </location>
</feature>
<evidence type="ECO:0000256" key="6">
    <source>
        <dbReference type="SAM" id="MobiDB-lite"/>
    </source>
</evidence>
<dbReference type="InterPro" id="IPR011989">
    <property type="entry name" value="ARM-like"/>
</dbReference>
<keyword evidence="11" id="KW-1185">Reference proteome</keyword>
<dbReference type="InterPro" id="IPR041221">
    <property type="entry name" value="APC1_C"/>
</dbReference>
<dbReference type="GO" id="GO:0051301">
    <property type="term" value="P:cell division"/>
    <property type="evidence" value="ECO:0007669"/>
    <property type="project" value="UniProtKB-KW"/>
</dbReference>
<protein>
    <submittedName>
        <fullName evidence="10">Uncharacterized protein</fullName>
    </submittedName>
</protein>
<feature type="compositionally biased region" description="Polar residues" evidence="6">
    <location>
        <begin position="129"/>
        <end position="141"/>
    </location>
</feature>
<proteinExistence type="inferred from homology"/>
<keyword evidence="3" id="KW-0677">Repeat</keyword>
<sequence>MTSMINSVSIPSHGPPHSAALDFLTKSSTNPGSSPGESDLLKAIRATLSSSGNQTTNNAYYPLFDDANSDSWVEDELAWNDHIVILSRGGVVKRKWDFGDDNQTIRYACIAKLEQSVTKHEGHAHGSAHYTSSNPTSQSQSRGDETVPKAPLFGPFATVSPELKLEEQHTLVRGVYIFLRNIGRIYLEDGAEYTFSLPFLVRRAWPLHPHGVLVQRTFEPNEIEEAAATGEPLLPTIFSIANPLAEPSTIGITGSIAGGYLGVAPYLEEERREFAQPLTSVPAKEDVIWVSSHLPHAEDSLVVTLNSDERELTIWRYAYIKPNAVPLPQDPNRGIERNNSRKQRLSMPGNRRQSSAMTAEGNLGQRPRAASQHDSILEEDTYGDLRAGPHQPVGRKASVARTELSFTLDKMALGPHAQDDALTLIEHSRMKAAYWMQSLCTYKVDGTQPLDCSQMSVAAFDQRFDGASTRTSVCVCPFPGLGLVFSVLREEVRSTLRAEYTISLSVNSVASVLATRHNSWDMLAINPSGQTVIYTHGLNVLPVNHRFPKASATPVAILAGTIASITTAKDVCVSSVTLAAGDGTARRASLNFIPKDELVRRILQALSFMLPSEVMFSLHHRFLQLWSQRHYRTDSRMELQTLCSSLASEFRINSGSPSAPGVDLWNKLSQSPSIAHFRDDPALSKLKMPTPPNSLNSHWEFSSAPTPATQSLLAGVLYALHMVAEDLRMDIHQHDTLCHLAPLICNLAHIIRPEWADYWKRLCPTIPTHWTAPLTTSTQYLDDRIPVVAPDMCGVLYGRIGTPEKFPVFSLQDIATSLGVKPSYAFGLVESLPNLQHLIATFSSLAELKSGSTQKRAERAVEILISRHGSAQRAEKFLSRLPLGVAAPLREAVRTCQLCPPNSWDADHYELVGRRDLSYNIGQTSMRLDRNNKHFPSAENYANTRKRTTVGQLVSQAISAGVGEVDAVTGVELEKEGFTDIRFGQDRRLDEAARMFCSSSPPSVRIFERADLNEHDQAKEQQMQVVRIAERTLALPYGRAMFTYGSVLNVTREAYSIPKLDFSVRVQPLNIIAVPEPGKIPTDCTNWGEFHNGVAAGLRISPKAKGVESSWIAFNKPSELTPEHAGFLYALGLTGHLKEMLTWHTFGYLTPKHDLTSIGVLLGLSAANVGTGNRHVTKLLAVHTPALLPTQSVDLNVSLMTQAAGLAGVGLLYLGTKNRRMAEVCLNQISRQDLVQPDLSNEHREAYTYAAGLAFGMTMLGQGSSVPADLAFMNRLRTLIHGEGVHRMRQSRAPSFDVNITSPAATIALGLMYLKTERRDVADMLAVPDTALELNRIQPSFQLMRTLARCLIMWDGISPSHDWISSQTPATITLSIKESVAESGAKASDDAMELAYWNIVSACCFAIGLKFAGTARHEAYAVILHYFDTASRFVYANSPAFDHKIKRASVREGLNLISIALCMVMAGTGEISCFRRLRYAYGMYHQAFRYGVHVATHLSMGLLFLGGGRYTLGTSNGAIASMVVAFFPRFHHVSSDNKSYLQALRHLWVLAVEPRCLLARDVNTEEAVYLPLKVTGTEGTYQLISPTLLPDLDRLFAIKVDTPRYWPFLVDVAHIPQHRKNLLETQTLFVKRRTAFLSYTEDPKGSRSLFVRSGSSAGDAATLDFPQVTDVKAHPASDLTHFISSFSNDVLFLAFADWFSREDGQTREERIFHNYCHAALLDSILQDKIETLQSHLTLFQYRMQSPTHRFFHLRLQDLRFAADFYNCRVFDHLFSGKEENNRRQPLIRETTALGVLQELDGRLEAARTDQRFMTAVKQYARGEAIAVCAKSIDGSPAVAVANEDERWVTQTLAWYLLRNGVPASSLLVILKQLAQDAHAQCVGGPAPNGTGDVKLLDDGIREVLHGTGTKMTTTFGAGWSVTSLEDVIEAWQGLS</sequence>
<evidence type="ECO:0000259" key="8">
    <source>
        <dbReference type="Pfam" id="PF18122"/>
    </source>
</evidence>
<accession>A0A5M3MBU7</accession>
<dbReference type="GeneID" id="19198829"/>
<dbReference type="EMBL" id="JH711585">
    <property type="protein sequence ID" value="EIW76708.1"/>
    <property type="molecule type" value="Genomic_DNA"/>
</dbReference>
<evidence type="ECO:0000259" key="7">
    <source>
        <dbReference type="Pfam" id="PF12859"/>
    </source>
</evidence>
<dbReference type="Pfam" id="PF21282">
    <property type="entry name" value="APC1_3rd"/>
    <property type="match status" value="1"/>
</dbReference>
<evidence type="ECO:0000256" key="4">
    <source>
        <dbReference type="ARBA" id="ARBA00022776"/>
    </source>
</evidence>
<feature type="compositionally biased region" description="Polar residues" evidence="6">
    <location>
        <begin position="25"/>
        <end position="36"/>
    </location>
</feature>
<dbReference type="Gene3D" id="1.25.10.10">
    <property type="entry name" value="Leucine-rich Repeat Variant"/>
    <property type="match status" value="2"/>
</dbReference>
<feature type="region of interest" description="Disordered" evidence="6">
    <location>
        <begin position="1"/>
        <end position="37"/>
    </location>
</feature>
<dbReference type="InterPro" id="IPR048971">
    <property type="entry name" value="Apc1_3rd"/>
</dbReference>
<keyword evidence="2" id="KW-0132">Cell division</keyword>
<reference evidence="11" key="1">
    <citation type="journal article" date="2012" name="Science">
        <title>The Paleozoic origin of enzymatic lignin decomposition reconstructed from 31 fungal genomes.</title>
        <authorList>
            <person name="Floudas D."/>
            <person name="Binder M."/>
            <person name="Riley R."/>
            <person name="Barry K."/>
            <person name="Blanchette R.A."/>
            <person name="Henrissat B."/>
            <person name="Martinez A.T."/>
            <person name="Otillar R."/>
            <person name="Spatafora J.W."/>
            <person name="Yadav J.S."/>
            <person name="Aerts A."/>
            <person name="Benoit I."/>
            <person name="Boyd A."/>
            <person name="Carlson A."/>
            <person name="Copeland A."/>
            <person name="Coutinho P.M."/>
            <person name="de Vries R.P."/>
            <person name="Ferreira P."/>
            <person name="Findley K."/>
            <person name="Foster B."/>
            <person name="Gaskell J."/>
            <person name="Glotzer D."/>
            <person name="Gorecki P."/>
            <person name="Heitman J."/>
            <person name="Hesse C."/>
            <person name="Hori C."/>
            <person name="Igarashi K."/>
            <person name="Jurgens J.A."/>
            <person name="Kallen N."/>
            <person name="Kersten P."/>
            <person name="Kohler A."/>
            <person name="Kuees U."/>
            <person name="Kumar T.K.A."/>
            <person name="Kuo A."/>
            <person name="LaButti K."/>
            <person name="Larrondo L.F."/>
            <person name="Lindquist E."/>
            <person name="Ling A."/>
            <person name="Lombard V."/>
            <person name="Lucas S."/>
            <person name="Lundell T."/>
            <person name="Martin R."/>
            <person name="McLaughlin D.J."/>
            <person name="Morgenstern I."/>
            <person name="Morin E."/>
            <person name="Murat C."/>
            <person name="Nagy L.G."/>
            <person name="Nolan M."/>
            <person name="Ohm R.A."/>
            <person name="Patyshakuliyeva A."/>
            <person name="Rokas A."/>
            <person name="Ruiz-Duenas F.J."/>
            <person name="Sabat G."/>
            <person name="Salamov A."/>
            <person name="Samejima M."/>
            <person name="Schmutz J."/>
            <person name="Slot J.C."/>
            <person name="St John F."/>
            <person name="Stenlid J."/>
            <person name="Sun H."/>
            <person name="Sun S."/>
            <person name="Syed K."/>
            <person name="Tsang A."/>
            <person name="Wiebenga A."/>
            <person name="Young D."/>
            <person name="Pisabarro A."/>
            <person name="Eastwood D.C."/>
            <person name="Martin F."/>
            <person name="Cullen D."/>
            <person name="Grigoriev I.V."/>
            <person name="Hibbett D.S."/>
        </authorList>
    </citation>
    <scope>NUCLEOTIDE SEQUENCE [LARGE SCALE GENOMIC DNA]</scope>
    <source>
        <strain evidence="11">RWD-64-598 SS2</strain>
    </source>
</reference>
<dbReference type="InterPro" id="IPR024990">
    <property type="entry name" value="Apc1"/>
</dbReference>
<dbReference type="Proteomes" id="UP000053558">
    <property type="component" value="Unassembled WGS sequence"/>
</dbReference>
<dbReference type="GO" id="GO:0005680">
    <property type="term" value="C:anaphase-promoting complex"/>
    <property type="evidence" value="ECO:0007669"/>
    <property type="project" value="InterPro"/>
</dbReference>
<organism evidence="10 11">
    <name type="scientific">Coniophora puteana (strain RWD-64-598)</name>
    <name type="common">Brown rot fungus</name>
    <dbReference type="NCBI Taxonomy" id="741705"/>
    <lineage>
        <taxon>Eukaryota</taxon>
        <taxon>Fungi</taxon>
        <taxon>Dikarya</taxon>
        <taxon>Basidiomycota</taxon>
        <taxon>Agaricomycotina</taxon>
        <taxon>Agaricomycetes</taxon>
        <taxon>Agaricomycetidae</taxon>
        <taxon>Boletales</taxon>
        <taxon>Coniophorineae</taxon>
        <taxon>Coniophoraceae</taxon>
        <taxon>Coniophora</taxon>
    </lineage>
</organism>
<evidence type="ECO:0000313" key="10">
    <source>
        <dbReference type="EMBL" id="EIW76708.1"/>
    </source>
</evidence>
<dbReference type="GO" id="GO:0060090">
    <property type="term" value="F:molecular adaptor activity"/>
    <property type="evidence" value="ECO:0007669"/>
    <property type="project" value="TreeGrafter"/>
</dbReference>
<feature type="region of interest" description="Disordered" evidence="6">
    <location>
        <begin position="121"/>
        <end position="147"/>
    </location>
</feature>
<evidence type="ECO:0000256" key="3">
    <source>
        <dbReference type="ARBA" id="ARBA00022737"/>
    </source>
</evidence>
<gene>
    <name evidence="10" type="ORF">CONPUDRAFT_110365</name>
</gene>
<keyword evidence="4" id="KW-0498">Mitosis</keyword>
<comment type="caution">
    <text evidence="10">The sequence shown here is derived from an EMBL/GenBank/DDBJ whole genome shotgun (WGS) entry which is preliminary data.</text>
</comment>
<comment type="similarity">
    <text evidence="1">Belongs to the APC1 family.</text>
</comment>
<feature type="domain" description="Anaphase-promoting complex subunit 1 beta-sandwich" evidence="9">
    <location>
        <begin position="1555"/>
        <end position="1633"/>
    </location>
</feature>
<dbReference type="RefSeq" id="XP_007773083.1">
    <property type="nucleotide sequence ID" value="XM_007774893.1"/>
</dbReference>
<dbReference type="PANTHER" id="PTHR12827:SF3">
    <property type="entry name" value="ANAPHASE-PROMOTING COMPLEX SUBUNIT 1"/>
    <property type="match status" value="1"/>
</dbReference>
<evidence type="ECO:0000256" key="5">
    <source>
        <dbReference type="ARBA" id="ARBA00023306"/>
    </source>
</evidence>
<feature type="region of interest" description="Disordered" evidence="6">
    <location>
        <begin position="327"/>
        <end position="373"/>
    </location>
</feature>
<evidence type="ECO:0000256" key="1">
    <source>
        <dbReference type="ARBA" id="ARBA00010547"/>
    </source>
</evidence>
<dbReference type="Pfam" id="PF12859">
    <property type="entry name" value="ANAPC1"/>
    <property type="match status" value="1"/>
</dbReference>
<name>A0A5M3MBU7_CONPW</name>
<dbReference type="Pfam" id="PF18122">
    <property type="entry name" value="APC1_C"/>
    <property type="match status" value="1"/>
</dbReference>
<evidence type="ECO:0000313" key="11">
    <source>
        <dbReference type="Proteomes" id="UP000053558"/>
    </source>
</evidence>
<dbReference type="GO" id="GO:0070979">
    <property type="term" value="P:protein K11-linked ubiquitination"/>
    <property type="evidence" value="ECO:0007669"/>
    <property type="project" value="TreeGrafter"/>
</dbReference>